<dbReference type="InterPro" id="IPR054765">
    <property type="entry name" value="SLBB_dom"/>
</dbReference>
<evidence type="ECO:0000256" key="7">
    <source>
        <dbReference type="ARBA" id="ARBA00022729"/>
    </source>
</evidence>
<evidence type="ECO:0000256" key="2">
    <source>
        <dbReference type="ARBA" id="ARBA00009450"/>
    </source>
</evidence>
<evidence type="ECO:0000256" key="1">
    <source>
        <dbReference type="ARBA" id="ARBA00004571"/>
    </source>
</evidence>
<feature type="domain" description="Soluble ligand binding" evidence="17">
    <location>
        <begin position="662"/>
        <end position="703"/>
    </location>
</feature>
<feature type="signal peptide" evidence="15">
    <location>
        <begin position="1"/>
        <end position="20"/>
    </location>
</feature>
<evidence type="ECO:0000313" key="20">
    <source>
        <dbReference type="Proteomes" id="UP001595616"/>
    </source>
</evidence>
<dbReference type="PANTHER" id="PTHR33619:SF3">
    <property type="entry name" value="POLYSACCHARIDE EXPORT PROTEIN GFCE-RELATED"/>
    <property type="match status" value="1"/>
</dbReference>
<keyword evidence="7 15" id="KW-0732">Signal</keyword>
<evidence type="ECO:0000256" key="6">
    <source>
        <dbReference type="ARBA" id="ARBA00022692"/>
    </source>
</evidence>
<evidence type="ECO:0000256" key="14">
    <source>
        <dbReference type="ARBA" id="ARBA00023288"/>
    </source>
</evidence>
<feature type="domain" description="Polysaccharide export protein N-terminal" evidence="16">
    <location>
        <begin position="140"/>
        <end position="202"/>
    </location>
</feature>
<evidence type="ECO:0000256" key="9">
    <source>
        <dbReference type="ARBA" id="ARBA00023065"/>
    </source>
</evidence>
<evidence type="ECO:0000259" key="17">
    <source>
        <dbReference type="Pfam" id="PF10531"/>
    </source>
</evidence>
<feature type="chain" id="PRO_5045258915" evidence="15">
    <location>
        <begin position="21"/>
        <end position="769"/>
    </location>
</feature>
<feature type="domain" description="SLBB" evidence="18">
    <location>
        <begin position="577"/>
        <end position="653"/>
    </location>
</feature>
<organism evidence="19 20">
    <name type="scientific">Lacihabitans lacunae</name>
    <dbReference type="NCBI Taxonomy" id="1028214"/>
    <lineage>
        <taxon>Bacteria</taxon>
        <taxon>Pseudomonadati</taxon>
        <taxon>Bacteroidota</taxon>
        <taxon>Cytophagia</taxon>
        <taxon>Cytophagales</taxon>
        <taxon>Leadbetterellaceae</taxon>
        <taxon>Lacihabitans</taxon>
    </lineage>
</organism>
<evidence type="ECO:0000259" key="18">
    <source>
        <dbReference type="Pfam" id="PF22461"/>
    </source>
</evidence>
<dbReference type="Pfam" id="PF10531">
    <property type="entry name" value="SLBB"/>
    <property type="match status" value="4"/>
</dbReference>
<keyword evidence="10" id="KW-0626">Porin</keyword>
<keyword evidence="13" id="KW-0998">Cell outer membrane</keyword>
<evidence type="ECO:0000256" key="10">
    <source>
        <dbReference type="ARBA" id="ARBA00023114"/>
    </source>
</evidence>
<feature type="domain" description="Soluble ligand binding" evidence="17">
    <location>
        <begin position="309"/>
        <end position="352"/>
    </location>
</feature>
<feature type="domain" description="Soluble ligand binding" evidence="17">
    <location>
        <begin position="481"/>
        <end position="531"/>
    </location>
</feature>
<keyword evidence="20" id="KW-1185">Reference proteome</keyword>
<gene>
    <name evidence="19" type="ORF">ACFOOI_16950</name>
</gene>
<evidence type="ECO:0000256" key="13">
    <source>
        <dbReference type="ARBA" id="ARBA00023237"/>
    </source>
</evidence>
<dbReference type="Gene3D" id="3.30.1950.10">
    <property type="entry name" value="wza like domain"/>
    <property type="match status" value="1"/>
</dbReference>
<reference evidence="20" key="1">
    <citation type="journal article" date="2019" name="Int. J. Syst. Evol. Microbiol.">
        <title>The Global Catalogue of Microorganisms (GCM) 10K type strain sequencing project: providing services to taxonomists for standard genome sequencing and annotation.</title>
        <authorList>
            <consortium name="The Broad Institute Genomics Platform"/>
            <consortium name="The Broad Institute Genome Sequencing Center for Infectious Disease"/>
            <person name="Wu L."/>
            <person name="Ma J."/>
        </authorList>
    </citation>
    <scope>NUCLEOTIDE SEQUENCE [LARGE SCALE GENOMIC DNA]</scope>
    <source>
        <strain evidence="20">CECT 7956</strain>
    </source>
</reference>
<protein>
    <submittedName>
        <fullName evidence="19">SLBB domain-containing protein</fullName>
    </submittedName>
</protein>
<dbReference type="Pfam" id="PF02563">
    <property type="entry name" value="Poly_export"/>
    <property type="match status" value="1"/>
</dbReference>
<evidence type="ECO:0000256" key="15">
    <source>
        <dbReference type="SAM" id="SignalP"/>
    </source>
</evidence>
<keyword evidence="9" id="KW-0406">Ion transport</keyword>
<dbReference type="InterPro" id="IPR049712">
    <property type="entry name" value="Poly_export"/>
</dbReference>
<keyword evidence="11" id="KW-0472">Membrane</keyword>
<keyword evidence="4" id="KW-1134">Transmembrane beta strand</keyword>
<accession>A0ABV7Z2F3</accession>
<sequence>MLTKTYILLSFFLIISFTTAAQSVDDMSDKEIISFLQKAQESGMSEEQIISIAATKGYTASDISKFKDRINKIQSPKNTTNTNSQLVSRSVDSTQIISSNKTRNESVVDKAAEERRSKIFGLNIFNNQTLNFEPNLNIATPKNYILGTNDEISIDITGYAYAHYESKVSPDGTIKIENLSPIFVAGQTLEQAKTKITQRLKSIFGGLGSKGLNADVSLTKIRSISVTVIGEAVFPGTYTVPSLATTFNLLYAAGGPTDIGSMRAVEVFRKGRKIKTLDLYDFLLHGDLKDDISLLDQDVVMIPYVDKRVIINGAVRNPKIYEIKQSETLANALKYAGGFNEMAYTKSVRINRATLTEKKILTVSKDLLNSFILEKGDMITVDSLLEKYENKVSISGAAYKNGDFELVEGMRISQLINQAEGLKPTAFKERAFLRRESANGDTEIISLNLNDLPNEKSNVLLKKNDVLEIKSIDETREKMTVQVDGEINTPSLIPFTENLTVSDAILLTGGLKYGANPSRIEIARRINMDEGDSEQNIEILKINIDPKLGILPKDKETKLQPFDRVYIRKLARYETQKIVTITGEINYPGPYALNDKKERISDLLEKAGGVKSLADLASAKFVRGGIQMGLDLKKIEIDKSNVQNLLLEPGDVLEIPRRKETVTISGNVYNPITVPYQEGLSLKKYLNYAGGTNDSAYVKKIYVKYGNGKLNNTKSFLGIKSYPKIENGSEIIVPIYKKQRWTAAERISVSSAVISISTVLISIVLRVIP</sequence>
<evidence type="ECO:0000256" key="12">
    <source>
        <dbReference type="ARBA" id="ARBA00023139"/>
    </source>
</evidence>
<evidence type="ECO:0000256" key="8">
    <source>
        <dbReference type="ARBA" id="ARBA00023047"/>
    </source>
</evidence>
<dbReference type="PANTHER" id="PTHR33619">
    <property type="entry name" value="POLYSACCHARIDE EXPORT PROTEIN GFCE-RELATED"/>
    <property type="match status" value="1"/>
</dbReference>
<dbReference type="InterPro" id="IPR019554">
    <property type="entry name" value="Soluble_ligand-bd"/>
</dbReference>
<evidence type="ECO:0000256" key="11">
    <source>
        <dbReference type="ARBA" id="ARBA00023136"/>
    </source>
</evidence>
<evidence type="ECO:0000259" key="16">
    <source>
        <dbReference type="Pfam" id="PF02563"/>
    </source>
</evidence>
<feature type="domain" description="Soluble ligand binding" evidence="17">
    <location>
        <begin position="226"/>
        <end position="272"/>
    </location>
</feature>
<comment type="similarity">
    <text evidence="2">Belongs to the BexD/CtrA/VexA family.</text>
</comment>
<evidence type="ECO:0000256" key="3">
    <source>
        <dbReference type="ARBA" id="ARBA00022448"/>
    </source>
</evidence>
<dbReference type="Pfam" id="PF22461">
    <property type="entry name" value="SLBB_2"/>
    <property type="match status" value="1"/>
</dbReference>
<dbReference type="EMBL" id="JBHRYQ010000001">
    <property type="protein sequence ID" value="MFC3812353.1"/>
    <property type="molecule type" value="Genomic_DNA"/>
</dbReference>
<keyword evidence="12" id="KW-0564">Palmitate</keyword>
<comment type="caution">
    <text evidence="19">The sequence shown here is derived from an EMBL/GenBank/DDBJ whole genome shotgun (WGS) entry which is preliminary data.</text>
</comment>
<dbReference type="RefSeq" id="WP_379839223.1">
    <property type="nucleotide sequence ID" value="NZ_JBHRYQ010000001.1"/>
</dbReference>
<proteinExistence type="inferred from homology"/>
<evidence type="ECO:0000256" key="4">
    <source>
        <dbReference type="ARBA" id="ARBA00022452"/>
    </source>
</evidence>
<dbReference type="Gene3D" id="3.10.560.10">
    <property type="entry name" value="Outer membrane lipoprotein wza domain like"/>
    <property type="match status" value="6"/>
</dbReference>
<dbReference type="InterPro" id="IPR003715">
    <property type="entry name" value="Poly_export_N"/>
</dbReference>
<keyword evidence="8" id="KW-0625">Polysaccharide transport</keyword>
<dbReference type="Proteomes" id="UP001595616">
    <property type="component" value="Unassembled WGS sequence"/>
</dbReference>
<keyword evidence="3" id="KW-0813">Transport</keyword>
<comment type="subcellular location">
    <subcellularLocation>
        <location evidence="1">Cell outer membrane</location>
        <topology evidence="1">Multi-pass membrane protein</topology>
    </subcellularLocation>
</comment>
<evidence type="ECO:0000256" key="5">
    <source>
        <dbReference type="ARBA" id="ARBA00022597"/>
    </source>
</evidence>
<evidence type="ECO:0000313" key="19">
    <source>
        <dbReference type="EMBL" id="MFC3812353.1"/>
    </source>
</evidence>
<keyword evidence="6" id="KW-0812">Transmembrane</keyword>
<name>A0ABV7Z2F3_9BACT</name>
<keyword evidence="14" id="KW-0449">Lipoprotein</keyword>
<keyword evidence="5" id="KW-0762">Sugar transport</keyword>